<keyword evidence="2" id="KW-0812">Transmembrane</keyword>
<keyword evidence="2" id="KW-0472">Membrane</keyword>
<feature type="region of interest" description="Disordered" evidence="1">
    <location>
        <begin position="71"/>
        <end position="92"/>
    </location>
</feature>
<comment type="caution">
    <text evidence="3">The sequence shown here is derived from an EMBL/GenBank/DDBJ whole genome shotgun (WGS) entry which is preliminary data.</text>
</comment>
<name>A0AAD2HNT7_9AGAR</name>
<feature type="transmembrane region" description="Helical" evidence="2">
    <location>
        <begin position="239"/>
        <end position="265"/>
    </location>
</feature>
<evidence type="ECO:0000313" key="4">
    <source>
        <dbReference type="Proteomes" id="UP001295794"/>
    </source>
</evidence>
<dbReference type="Proteomes" id="UP001295794">
    <property type="component" value="Unassembled WGS sequence"/>
</dbReference>
<keyword evidence="2" id="KW-1133">Transmembrane helix</keyword>
<evidence type="ECO:0000256" key="1">
    <source>
        <dbReference type="SAM" id="MobiDB-lite"/>
    </source>
</evidence>
<accession>A0AAD2HNT7</accession>
<feature type="transmembrane region" description="Helical" evidence="2">
    <location>
        <begin position="151"/>
        <end position="179"/>
    </location>
</feature>
<feature type="transmembrane region" description="Helical" evidence="2">
    <location>
        <begin position="100"/>
        <end position="128"/>
    </location>
</feature>
<evidence type="ECO:0000313" key="3">
    <source>
        <dbReference type="EMBL" id="CAK5278269.1"/>
    </source>
</evidence>
<proteinExistence type="predicted"/>
<feature type="transmembrane region" description="Helical" evidence="2">
    <location>
        <begin position="285"/>
        <end position="312"/>
    </location>
</feature>
<protein>
    <submittedName>
        <fullName evidence="3">Uncharacterized protein</fullName>
    </submittedName>
</protein>
<dbReference type="AlphaFoldDB" id="A0AAD2HNT7"/>
<sequence length="427" mass="47306">MPAKRPTIRIVYARPLALDESLSKVTPFPARSEPSITHACEWTATRSEVSLPECAALSPLRKHDLYDWAERGDETASSEPSTMRRMSTKRRRREPPLVSLGWRIVLPGALYTLLSASSATGTLLYLMLRGTHGEENVFYLKEDGSRASLRLLLWTSIMSNVVSFVGCPLLIGLAAYWLAAASVKSQQQRDTNDPDESHLMTPLQYGLLLKLFASPSPRSVLEVASYLQHRRTRVRAPGFFAQGALVVGGILSIGHLLSLTDIWLHATSYTVSVPLTQQLYACYPFIPTLAYIVLLYLHSGLALGLTFVVAMLRSPPVSSGSDDEALAETVVYPGPRLPTLVELTHLHLTDPLASVAARLSGRRTQPSTSGRALFVEDVNTARVMFGFWEQETGRLIDGKRKSRWGDASHDRVFGVYKEIVPWKGEIY</sequence>
<organism evidence="3 4">
    <name type="scientific">Mycena citricolor</name>
    <dbReference type="NCBI Taxonomy" id="2018698"/>
    <lineage>
        <taxon>Eukaryota</taxon>
        <taxon>Fungi</taxon>
        <taxon>Dikarya</taxon>
        <taxon>Basidiomycota</taxon>
        <taxon>Agaricomycotina</taxon>
        <taxon>Agaricomycetes</taxon>
        <taxon>Agaricomycetidae</taxon>
        <taxon>Agaricales</taxon>
        <taxon>Marasmiineae</taxon>
        <taxon>Mycenaceae</taxon>
        <taxon>Mycena</taxon>
    </lineage>
</organism>
<dbReference type="EMBL" id="CAVNYO010000421">
    <property type="protein sequence ID" value="CAK5278269.1"/>
    <property type="molecule type" value="Genomic_DNA"/>
</dbReference>
<keyword evidence="4" id="KW-1185">Reference proteome</keyword>
<gene>
    <name evidence="3" type="ORF">MYCIT1_LOCUS27559</name>
</gene>
<evidence type="ECO:0000256" key="2">
    <source>
        <dbReference type="SAM" id="Phobius"/>
    </source>
</evidence>
<reference evidence="3" key="1">
    <citation type="submission" date="2023-11" db="EMBL/GenBank/DDBJ databases">
        <authorList>
            <person name="De Vega J J."/>
            <person name="De Vega J J."/>
        </authorList>
    </citation>
    <scope>NUCLEOTIDE SEQUENCE</scope>
</reference>